<feature type="region of interest" description="Disordered" evidence="9">
    <location>
        <begin position="4334"/>
        <end position="4356"/>
    </location>
</feature>
<dbReference type="SUPFAM" id="SSF58113">
    <property type="entry name" value="Apolipoprotein A-I"/>
    <property type="match status" value="2"/>
</dbReference>
<feature type="region of interest" description="Disordered" evidence="9">
    <location>
        <begin position="1221"/>
        <end position="1240"/>
    </location>
</feature>
<feature type="coiled-coil region" evidence="8">
    <location>
        <begin position="4992"/>
        <end position="5023"/>
    </location>
</feature>
<feature type="coiled-coil region" evidence="8">
    <location>
        <begin position="4289"/>
        <end position="4323"/>
    </location>
</feature>
<feature type="region of interest" description="Disordered" evidence="9">
    <location>
        <begin position="5310"/>
        <end position="5335"/>
    </location>
</feature>
<dbReference type="InterPro" id="IPR000906">
    <property type="entry name" value="ZU5_dom"/>
</dbReference>
<evidence type="ECO:0000256" key="2">
    <source>
        <dbReference type="ARBA" id="ARBA00004496"/>
    </source>
</evidence>
<feature type="region of interest" description="Disordered" evidence="9">
    <location>
        <begin position="3920"/>
        <end position="3946"/>
    </location>
</feature>
<feature type="compositionally biased region" description="Low complexity" evidence="9">
    <location>
        <begin position="5962"/>
        <end position="5971"/>
    </location>
</feature>
<keyword evidence="13" id="KW-1185">Reference proteome</keyword>
<feature type="compositionally biased region" description="Polar residues" evidence="9">
    <location>
        <begin position="6281"/>
        <end position="6292"/>
    </location>
</feature>
<feature type="domain" description="Death" evidence="11">
    <location>
        <begin position="632"/>
        <end position="709"/>
    </location>
</feature>
<feature type="compositionally biased region" description="Low complexity" evidence="9">
    <location>
        <begin position="5310"/>
        <end position="5326"/>
    </location>
</feature>
<feature type="domain" description="ZU5" evidence="12">
    <location>
        <begin position="135"/>
        <end position="292"/>
    </location>
</feature>
<accession>A0ABM3GNV5</accession>
<feature type="region of interest" description="Disordered" evidence="9">
    <location>
        <begin position="5397"/>
        <end position="5466"/>
    </location>
</feature>
<feature type="region of interest" description="Disordered" evidence="9">
    <location>
        <begin position="5583"/>
        <end position="5605"/>
    </location>
</feature>
<feature type="compositionally biased region" description="Basic and acidic residues" evidence="9">
    <location>
        <begin position="1282"/>
        <end position="1297"/>
    </location>
</feature>
<feature type="region of interest" description="Disordered" evidence="9">
    <location>
        <begin position="1842"/>
        <end position="1879"/>
    </location>
</feature>
<feature type="compositionally biased region" description="Basic and acidic residues" evidence="9">
    <location>
        <begin position="2995"/>
        <end position="3024"/>
    </location>
</feature>
<feature type="compositionally biased region" description="Basic and acidic residues" evidence="9">
    <location>
        <begin position="1225"/>
        <end position="1240"/>
    </location>
</feature>
<feature type="region of interest" description="Disordered" evidence="9">
    <location>
        <begin position="1479"/>
        <end position="1534"/>
    </location>
</feature>
<feature type="compositionally biased region" description="Basic and acidic residues" evidence="9">
    <location>
        <begin position="3920"/>
        <end position="3935"/>
    </location>
</feature>
<evidence type="ECO:0000259" key="12">
    <source>
        <dbReference type="PROSITE" id="PS51145"/>
    </source>
</evidence>
<feature type="compositionally biased region" description="Polar residues" evidence="9">
    <location>
        <begin position="6035"/>
        <end position="6047"/>
    </location>
</feature>
<dbReference type="Pfam" id="PF01442">
    <property type="entry name" value="Apolipoprotein"/>
    <property type="match status" value="14"/>
</dbReference>
<dbReference type="Gene3D" id="1.10.533.10">
    <property type="entry name" value="Death Domain, Fas"/>
    <property type="match status" value="1"/>
</dbReference>
<feature type="compositionally biased region" description="Low complexity" evidence="9">
    <location>
        <begin position="5124"/>
        <end position="5136"/>
    </location>
</feature>
<dbReference type="CDD" id="cd08317">
    <property type="entry name" value="Death_ank"/>
    <property type="match status" value="1"/>
</dbReference>
<dbReference type="InterPro" id="IPR051165">
    <property type="entry name" value="Multifunctional_ANK_Repeat"/>
</dbReference>
<evidence type="ECO:0000256" key="6">
    <source>
        <dbReference type="ARBA" id="ARBA00023043"/>
    </source>
</evidence>
<dbReference type="Pfam" id="PF00531">
    <property type="entry name" value="Death"/>
    <property type="match status" value="1"/>
</dbReference>
<feature type="region of interest" description="Disordered" evidence="9">
    <location>
        <begin position="5119"/>
        <end position="5147"/>
    </location>
</feature>
<evidence type="ECO:0000256" key="7">
    <source>
        <dbReference type="ARBA" id="ARBA00023136"/>
    </source>
</evidence>
<dbReference type="PROSITE" id="PS50017">
    <property type="entry name" value="DEATH_DOMAIN"/>
    <property type="match status" value="1"/>
</dbReference>
<feature type="compositionally biased region" description="Basic and acidic residues" evidence="9">
    <location>
        <begin position="1487"/>
        <end position="1500"/>
    </location>
</feature>
<dbReference type="Pfam" id="PF00791">
    <property type="entry name" value="ZU5"/>
    <property type="match status" value="1"/>
</dbReference>
<feature type="compositionally biased region" description="Basic and acidic residues" evidence="9">
    <location>
        <begin position="5583"/>
        <end position="5602"/>
    </location>
</feature>
<feature type="compositionally biased region" description="Basic and acidic residues" evidence="9">
    <location>
        <begin position="4341"/>
        <end position="4356"/>
    </location>
</feature>
<feature type="compositionally biased region" description="Low complexity" evidence="9">
    <location>
        <begin position="1960"/>
        <end position="1974"/>
    </location>
</feature>
<dbReference type="GeneID" id="107220941"/>
<dbReference type="Gene3D" id="2.60.220.30">
    <property type="match status" value="2"/>
</dbReference>
<evidence type="ECO:0000256" key="3">
    <source>
        <dbReference type="ARBA" id="ARBA00022490"/>
    </source>
</evidence>
<feature type="region of interest" description="Disordered" evidence="9">
    <location>
        <begin position="3084"/>
        <end position="3108"/>
    </location>
</feature>
<feature type="region of interest" description="Disordered" evidence="9">
    <location>
        <begin position="4835"/>
        <end position="4855"/>
    </location>
</feature>
<feature type="region of interest" description="Disordered" evidence="9">
    <location>
        <begin position="5364"/>
        <end position="5384"/>
    </location>
</feature>
<feature type="compositionally biased region" description="Basic and acidic residues" evidence="9">
    <location>
        <begin position="5137"/>
        <end position="5147"/>
    </location>
</feature>
<feature type="domain" description="ZU5" evidence="12">
    <location>
        <begin position="294"/>
        <end position="444"/>
    </location>
</feature>
<feature type="region of interest" description="Disordered" evidence="9">
    <location>
        <begin position="5177"/>
        <end position="5246"/>
    </location>
</feature>
<organism evidence="13 14">
    <name type="scientific">Neodiprion lecontei</name>
    <name type="common">Redheaded pine sawfly</name>
    <dbReference type="NCBI Taxonomy" id="441921"/>
    <lineage>
        <taxon>Eukaryota</taxon>
        <taxon>Metazoa</taxon>
        <taxon>Ecdysozoa</taxon>
        <taxon>Arthropoda</taxon>
        <taxon>Hexapoda</taxon>
        <taxon>Insecta</taxon>
        <taxon>Pterygota</taxon>
        <taxon>Neoptera</taxon>
        <taxon>Endopterygota</taxon>
        <taxon>Hymenoptera</taxon>
        <taxon>Tenthredinoidea</taxon>
        <taxon>Diprionidae</taxon>
        <taxon>Diprioninae</taxon>
        <taxon>Neodiprion</taxon>
    </lineage>
</organism>
<keyword evidence="8" id="KW-0175">Coiled coil</keyword>
<feature type="compositionally biased region" description="Basic and acidic residues" evidence="9">
    <location>
        <begin position="6064"/>
        <end position="6088"/>
    </location>
</feature>
<feature type="compositionally biased region" description="Basic and acidic residues" evidence="9">
    <location>
        <begin position="5397"/>
        <end position="5419"/>
    </location>
</feature>
<feature type="compositionally biased region" description="Basic and acidic residues" evidence="9">
    <location>
        <begin position="5179"/>
        <end position="5218"/>
    </location>
</feature>
<feature type="compositionally biased region" description="Basic and acidic residues" evidence="9">
    <location>
        <begin position="2812"/>
        <end position="2826"/>
    </location>
</feature>
<comment type="subcellular location">
    <subcellularLocation>
        <location evidence="2">Cytoplasm</location>
    </subcellularLocation>
    <subcellularLocation>
        <location evidence="1">Membrane</location>
    </subcellularLocation>
</comment>
<feature type="compositionally biased region" description="Basic and acidic residues" evidence="9">
    <location>
        <begin position="1937"/>
        <end position="1959"/>
    </location>
</feature>
<feature type="compositionally biased region" description="Basic and acidic residues" evidence="9">
    <location>
        <begin position="2105"/>
        <end position="2114"/>
    </location>
</feature>
<feature type="region of interest" description="Disordered" evidence="9">
    <location>
        <begin position="737"/>
        <end position="812"/>
    </location>
</feature>
<feature type="region of interest" description="Disordered" evidence="9">
    <location>
        <begin position="6671"/>
        <end position="6770"/>
    </location>
</feature>
<evidence type="ECO:0000256" key="4">
    <source>
        <dbReference type="ARBA" id="ARBA00022553"/>
    </source>
</evidence>
<feature type="compositionally biased region" description="Basic residues" evidence="9">
    <location>
        <begin position="6751"/>
        <end position="6761"/>
    </location>
</feature>
<keyword evidence="10" id="KW-1133">Transmembrane helix</keyword>
<sequence length="6868" mass="743780">MPLEKVKHRKKPKKMACCGCARNRNSDLMCEDPMLSDQQQYRYMTVDDMKSMGDDSMRLNVTDDERDNRHSGAPTITEMITKESYHRSNAANHKPDNVDINRHPIHVGASIVSLNTSLAALGIVPKGQGMWRDSFLVSFLVDARGGAMRGCRHSGVRVIVPPRKAAMPMRVTCRYLKRDKLTNPPPLMEGEALASRILELGPVGAKFLGPVIIEVPHFASLRGKEREIVILRSDNGETWREHTLEASEEAVQDVLNESFEGEELSQLEDLQTSRIVRILTVDFPHYFAVVSRVRQEVHAVGPEGGTVSSSAVPQVQAVFPPAALTKKIRVGLQAHPIPSDLVAKLLGNRVAVSPIVTVEPRRRKFHKPITLTIPMPQAANKGMINQYSGDAGAVGTLRLLCSITGGQSRAVWEDVTGSTPLTFVKDCVSFTTTVSARFWLMDCRNISEATKMATELYTHATHVPFMAKFVVFAKRVDPLEARLRVFCMTDDKEDKTLEHQEHFTEVAKSRDVEVLEGKTQYMEFAGNLIPVLKSGEQLQLPFRAFKENRVPFTARVKDPDAADTVGRIMFMSEPKVPKGEPSQTPLCTLNILLPEKISPEGATSELDLLELSKNYSFLRDGGITRPDAIHRATIRLTDIANLLDTDWEKLAEELNIPPNDVQLIKQEYPGKPAQQADMMFKLWQSDGNKATGNTLEKALNKIGRKDIVKRCIFNVELVTDDVEKAVARVRLDQPGFDSLKEELGPSRDTSLRRDATMDPKMDPDWEEPDRMKESESVEDLSIPGAVTHKRTTEEHRTVTNGTIPNGTSTPIKDKYASDEKEFGDMMADFVEYKCHISDTMTKRSKDDADDDNIKRQRVIEDANKIVSGVIQDAERKKERLAEGWSVVNDDDDAQESKEAAGAVGPHLILSDKITTVTEKDPKLGQTTTVHTFSQKDVEPAITKQYHVSGPSIDFDNSDLPLSTKHITVKQKDPINLGQNITVKTTTITDYTPPVTRESQIVREPQTRETYYFGPSDPVIGSGASVTTTDPKESVSIVTSETRYIGQPTTDIITTITAQSPKIPEVILDTESSCFSEKPIDEHIQKGKVVISGVVKEIEFRSDKVGKDVKDLSGDLKTESDLSKGPVKSVAKIYDDANAMLSDVNKDIGSEKEKLASEGKEIDEKLGIAVDQASQELKQKPKEIKGILKIDSTKIDVKETVSAAKPQEDPRVSAYEIIYNVQQDAEDNKDKAEKESKKLKDKSSGIFSGIFKTPKSKKLKSKDSKDVSFDSGDEDAKNSTLKFLEDTRKTADSAHQPDRTSSPVYQPSAPLDDQKSNPLRNIKVSTAEFLDDTRRTAEVFQGLPKEPTKTTTNILSTGGTTVIVTENFQGSQKDNNSLVSPDLNKDKDIVDPDRDVTIHKAQTLKDKTKPIHSIPTDPKQNSQDVNIAIVAKDKLIDSTKSSGGSTSIEKSLGDAGKTTKVIRESVQYVTDEKINSKDTPTTIQKVSDNTKDLKEESKDKGSGFFGIFKSPKSKSKKRSKSKDKGSSKETSFDSGDEELRITTAKFLDDTKKVADQRRDSAGQKITSPQDIIDIKKDRFVDNVHYEFDTPTDKIKGTFYDVKAAAEKAEADVQKTISDGALNVANKTSEGLASTTAGIVVAVGSIPAASQDLKSDITTVGESSRQAGGEIINVVEKDVKIIGEAVPTKIPDITDQMTATGQDIKKTTDTISDSFKEGSKNLHEGTKNFQEKVSMEVQRDVKVITEPAITGEKKLTTKAEALSQELGTEVKDASDEVKEKSGGFFGIFKSPKSKSKKRGKSKDKDSSKETSFDSGDEELRIATEKFLHDTRKAADDISFPVLRSSTHDELANGNKPVVESSYDQKKPEGTKTTGKDAKNLKGDIEVSKVNKDAKVVTEKDTKEVKEPKEKSAGFLPGILKDAKHAIDEVTEDVKEFWHETKKEAAEEEEKAKQPHHKDDSLQKSQKVVSTTTTQVTEMIQGGQDDVSKHDIRPKSEIPVPMTAATHPELGIRIIERKTEHTYKKDAPGIKEGSNSDKKIISQEPTSDEQTLLTKSVISETVPTNGKANVAGDKSVGSDDDSTKEKGGGFFGIFKSPKSKNKKRTKSKDKQSSRETSIDSADEDLRLATASFLADLKNVAVTRDVGLPSVEDTESKTKQGELPVVGDLKYATTQFLDESRKGSATVDIGVSIGDVKQPKLPSPSKKESPSPSDTMYNASIVHTGNASKDDPNLHEKGSDGFLSGIFTGTKQTIDEVTDDVTGFFKGPPKQVKEAEHSAASVAQKTSDKLEDSKTNIVSDAKVLGAQLSEAIDRDAAALKKTSESIKDTAQHKLATDYGVVSDATRDATTKVSQEAKKIADGVEDDAKKMVETSNTVKDEISHKTKQEVNILKDKVSSTEDAITDVIGETSEKATKKSKKIKHKGSRFLSGIFKGTKQAVDEVKDDAAELAEQTKKAAEEVGQDAKHVAQGTAEKLKNVKDDVVDSTKNAKDKLAQEISDDSQKLLNASNRAKDNTKEKLATGVEIVSDAAQKVSEGTKDLAQAAKGGTESIVEKSKETKDKVSEEIINDAKIVKDKLRSAADSVADTAGAAKDKTTKEAKKVKEKTSGFLSGIFKGTKHSIDEVKGDAVDFLEETKKEEEKARRAAQEASEKMKTEIIDDTKGALAQISHVISEDSKKLVDASKSTKDKTTEKLAGEVDSVSKAAKNAATKVSEGSAGLIGKAKDGTEVIVTKSHDVKDKISKEIKDNATTVKDEVVAAGGAMASAAEATKEKTAKEEKKAKEKSGGFLSGIFKSAKHAADEVKEDIEEFLEDTKKEANEEEERAKHAAQETSTKVRVVKDKIVDDAKDIEAKLVEKVTDGSKKLVDTSQNVMDKTKEELTSGVELVADTTKSTADKISNEATELVGKAKQGASTITDKSKDIKDKAGLEIRGDIKVVKDKLYTMADTVADTATSAKEKTTKEAKKAKEKTGGFFSGIFKGAKEAVDDVKEDIEEFLDDTKKEAKEEEDRARRAAKETGDKVDSVKDKIKDNTENVKTKISTEVSEDSQRLLDASKDAKYKTEDKFTTGIEVVADTAKVAADTVSKKTSEIADKAKDSAQSIAEKSKDAKDKVSKEITDDVVIAKEKLASAADGVVDTVAFAKDKTVDETKKAKEKTSGFLSGIFKGAKHAVDEIKDDVGEFLEDTKKEAELEADRAKCTAHETSENVKDVKDKVVDMAKDTTAKLSQEIAEDSRKLFDASKNAKDKTEEKLVTGVEVMSDTTKTAADTVSKGTSDLLGRAKGSTQTIVETSKDVKNNVKQEIKDDAKIVKDKLASAADATAETADAAIDKTTSEVKKAKEKTTGFFSGIFKGAKHAADEAKEDVGDFLEETRKEAESEAERAQRIAHESSKKIKDAKGKVVDSAKDVTSKLSQEIVEDSKKLSDASKNVKDETKQKLSTGVEVVADATKATAGKVSKETTELVGKVKDGTQSVVDKSKDIKDKVEKEIKDDITVAKDTLASAADTIADSASSAKDKTTEGAKKAKEKSGGFLSGIFKGAKHAVEEVKDDFEEFLDDTKKEAESDAEHAKHAAHQMSENVKDIKSKVLGTTKDAAAKASQEIAEDSKKLQDVSRVVKDKTKEKFTTGVEFVSDTTKAATDKVAEETSGLVVKAKDGTQTVVEKSKDIKDKVSKEIKDDTKVVKDKLASAADAVVDTAESAAEKTTKGAKKTKEKGSRFFSGIFKGAKHSVDDVKGDAGDFLEEAKREEERARRAAQDTFDKVRDTKDATVSRVTDVKNETSKGIIEGSEKLSDVSKSVEDKAKDKFTTGIKVVSDTAKATADKVSVQTSEIVGKVEDSAQSAAEKSKDIKDQVSQQIKDDVELAKNKLASATDTVADSAVSAKDKTVLEAKKAKEKTGGFLSGIFKGAKHTVNEAKEEVGEFIGDNKKQAESEVERTKHAASKTSENVKEVKDKVVDTTKNAATKLSQEISEDSKKLLDVSKGLKDKTEGKVSTGVGIVSDATKATVDKLSKDTSDLVEKAKDGTQSIIDKSKDVQGKVEKEIKDDITIAKDKLVSTADSVADTASSAKDKTTEEAKKVKDKTGGFLSGIFKGAKHAVDEIKDDFEEFLDDTKKEAESEAEHGKQAAHQTSEKIKEVQDKVVNTTKDAAAKVSQEIAEDSKKLSEASKNIKDKAKVKFTTGIETVSDTTKAAADKAAKETAEFIGKTKEDTKSVIEKSRETKDHIGKEIKDDVAVAKDKLTSAASTVADTAASAKDKTVQEAKNAKEATGGFLSGIFKGAKHAIDEIKDDVEEFFDDTKKEAEAEAERAKKTVQVTSENIKDVKDKIVDETKDATAKLSQEISEDSKKLADASKHAADKTKDKFATGVESLSDATKSTADKISKETSDFVAKAKDGSQLIAEKSKDFKDKVGKEIEDDAKTVKDKLVSVADATVDTADTAIDKTAAEVKKAKEKTGGFLSGIFKGAKHSVDEVKLDAGDFLEETKREEERARYAAQEVARKVEGIKSEIVDSTKDATHQLSQKVAKDSKKVLDASKSAKDKTKEEIAAEYEVVSDSTKEASDKVAQGVTEFITTAHKSKDQLSKEIKDDAKIVKDKLSSTAVAVASTVESAKDKTAKESKKAKEKGSGFFSGIFKGTKHAVSEAKEDVEEFFDGKKKDLKEDEERAKQAAQDTIKEVQGKVADTAKTVNATISQEIAEDSKKLSDASKSAKDNITEKLDSAIDVVSDATNVTAEKVSKEATEFTGKITDGTKTIVEKSKDVKAQLGKEVDDDVRVAKEKLTSAGDAVADTAEAVIDKTAKEAKKAKEKSSGFLSGIFKTTKHAVDEVKGDAADFLEETKKEEEQARRAAQEAAKQVKHTTDEILDSVETVKNKTKSKLGAGVDLVSDTTKDTVDSASAKATNLLDKAQDSGAKIIEKSKETKEKLKEEINRDAKVVGDTLVSTADAVTDTVETAKAKTAKEAKKAKEKGSGFLSGIFKGTKHTVDDVKGDIEEFVDDTKKEAKEEEERARRAVQDTSKEIKDVKDKVLDGTKEVKAKLSREVTEDSQKIIDIAKSAKDKTKEKLTTGVEVLSDTTKSAADKVADEASKVAVKAKDGTKSIVEKSKDVKDKVDKEIRHDVEVGKEKLSSAASTVADTATSAKDKTAEEVKKAKEKTGGFLSGIFKGVKHAVDDVKEDVEEFLDDTKQEAESETERAKHAADRTSETVKDAKDKVVDLTKDATSKLSQEISEDSKKISDASKKAKDKTKKKLTTGVEAISDAATGAVEKISQESSKLAGKATDGTRSIVEKSQGIKDEVEKEIKHDIVVGKEKVSSIADSVADSATSAGEKTAQEAKKAKEKTGGFFSGIFQGAKHVVDEIKDDVEEFVEETKSEAEKEAEHTKQAGLKTFEDIKDAKSKLSQEIAEDSKKLSDTSKSAQDKTKKTLATGVEAVSDTAKAAGDKVSKGTSQLIGKAKHGTQSAVEKSKDIKNKVGKEIKEDVSIAKVKLASAADSVAESATSAKDKTAQEAKKAKEKTGGFFSGIFQGAKHVVDEIKDDVEEFLDDTKTEAEEETERAKQAALKTSENIEDAKANVVDTSKDVKAKLSQEITEDSKKLSEASDSAKDKTKKTIVAAVEGVSDTAKAAGDKVSKGTSELIGKAKDSAQSAVEKSKDITDNVGKEIKDDVAIAKDKLTSAADSVAETATSAKDKTAQTAKKAKEETGGFLTGIIKGAKHMVDEAKEEVEEFLDETKKEAEEETKRAKLAAQEASKNIEHTKDSVASSAQDATAKLTSEVAEDSQKLSNAAKSAKEKTKGKLMSGIEAVSDTANATADKVAQGAKEVTGKAKQGTEAALKKSKQVTDAVGKEIKDGATVIKDETSSAIADVAQTAEASTEKVSKAAKKGKEKGSKLFSGIFKGSKHDTVNIPDKKASTAEKQKITQADVSNAPESISDAKLATMMFLADTRSAAEQRNEPYAFGNAQDYSDSASSSARSSLDRDASLDEDKKSKKRKGVISSIVKGAKSATHKIAKEVDHAAVGLKDATEKFWEDTKRESDDSLASGSYNVSSAPHGSDRIENEEAVASKSFVEKSKQVDRLGDDDTKKSFSEGKGKLISRIPQKVSPTKELKHTPVDSSDRLVAGVTSRLEHLEPRTRQSVTTVVTKSVRTAATPPPSPAEFSDSSIKDVTEEASRRAQDLADQSLSLTRPGHDSTEIDGTVERHATSAPSKQPVPAPRHSSKLSTKTDLHLQIEDTQATQTPKSPKTKIPEPMSKLPQKSPETSKVSLKSPKRSQEKGRSPIMEEISASTFREPQSPKSKIPVKIKETTKDGNKTIIKEFTTDDGMTTVTETVSAKFVESKLPGLKSSSQDNKFSPKVGLPNEGKTVTETYTTVKTTKNDSTKSMLINEDNTANMITTVKSTLGESIDPQKFKEKFEHISNLEPSSSCEQYDEIQEDGTIVKTFITRSTHSGDINPSDLAELIKDGESVKTLKTIRTSSEEQIDPEAFKGMTDGGASRRTVTTITRRIVTSGGDDVTEGDSSTEVMSPAEFDNIVKSSGLRNTVTTLHSTSGTKIDPSKFQEKLSLEDFEELSKKGEFTKTLESLKTETGEPIDPKLYKQLLKDGKGVVRTVTTVKSTTGEPVDLQKLDFKDGKSTKTVVVKSSLEETIDPEKFNEFFKDGNITSAKTVKETIRTVKSSSSEPETWTETVVTKRSSDGKPETWQTIVRSGDVRPEDWETEFSLDTSPGSGNGDFYSKNGSSRREVNSESDSDSSPQPRRRSPSKRRTLGSSSGSDVALHEGAELSPLEDDQGTSLTANLLTVRSSVQSACSTSESSLIGTKPRTRTSGRASCVCWMGVAAAVLVALLALILVLEPRTLRRALALSSHAPRQAGV</sequence>
<feature type="region of interest" description="Disordered" evidence="9">
    <location>
        <begin position="4109"/>
        <end position="4133"/>
    </location>
</feature>
<evidence type="ECO:0000256" key="10">
    <source>
        <dbReference type="SAM" id="Phobius"/>
    </source>
</evidence>
<feature type="region of interest" description="Disordered" evidence="9">
    <location>
        <begin position="3369"/>
        <end position="3396"/>
    </location>
</feature>
<feature type="compositionally biased region" description="Basic residues" evidence="9">
    <location>
        <begin position="1789"/>
        <end position="1799"/>
    </location>
</feature>
<feature type="region of interest" description="Disordered" evidence="9">
    <location>
        <begin position="6024"/>
        <end position="6112"/>
    </location>
</feature>
<feature type="compositionally biased region" description="Basic residues" evidence="9">
    <location>
        <begin position="1510"/>
        <end position="1520"/>
    </location>
</feature>
<dbReference type="InterPro" id="IPR011029">
    <property type="entry name" value="DEATH-like_dom_sf"/>
</dbReference>
<evidence type="ECO:0000313" key="13">
    <source>
        <dbReference type="Proteomes" id="UP000829291"/>
    </source>
</evidence>
<dbReference type="InterPro" id="IPR000074">
    <property type="entry name" value="ApoA_E"/>
</dbReference>
<dbReference type="RefSeq" id="XP_046601953.1">
    <property type="nucleotide sequence ID" value="XM_046745997.1"/>
</dbReference>
<feature type="compositionally biased region" description="Basic residues" evidence="9">
    <location>
        <begin position="2094"/>
        <end position="2104"/>
    </location>
</feature>
<dbReference type="InterPro" id="IPR000488">
    <property type="entry name" value="Death_dom"/>
</dbReference>
<feature type="region of interest" description="Disordered" evidence="9">
    <location>
        <begin position="5619"/>
        <end position="5653"/>
    </location>
</feature>
<feature type="region of interest" description="Disordered" evidence="9">
    <location>
        <begin position="5671"/>
        <end position="5696"/>
    </location>
</feature>
<evidence type="ECO:0000256" key="1">
    <source>
        <dbReference type="ARBA" id="ARBA00004370"/>
    </source>
</evidence>
<dbReference type="SMART" id="SM00005">
    <property type="entry name" value="DEATH"/>
    <property type="match status" value="1"/>
</dbReference>
<evidence type="ECO:0000313" key="14">
    <source>
        <dbReference type="RefSeq" id="XP_046601953.1"/>
    </source>
</evidence>
<feature type="region of interest" description="Disordered" evidence="9">
    <location>
        <begin position="5722"/>
        <end position="5794"/>
    </location>
</feature>
<feature type="compositionally biased region" description="Basic and acidic residues" evidence="9">
    <location>
        <begin position="1983"/>
        <end position="1993"/>
    </location>
</feature>
<name>A0ABM3GNV5_NEOLC</name>
<feature type="region of interest" description="Disordered" evidence="9">
    <location>
        <begin position="1937"/>
        <end position="2119"/>
    </location>
</feature>
<evidence type="ECO:0000256" key="9">
    <source>
        <dbReference type="SAM" id="MobiDB-lite"/>
    </source>
</evidence>
<feature type="compositionally biased region" description="Basic and acidic residues" evidence="9">
    <location>
        <begin position="5227"/>
        <end position="5238"/>
    </location>
</feature>
<feature type="compositionally biased region" description="Basic and acidic residues" evidence="9">
    <location>
        <begin position="2011"/>
        <end position="2038"/>
    </location>
</feature>
<feature type="compositionally biased region" description="Basic and acidic residues" evidence="9">
    <location>
        <begin position="738"/>
        <end position="775"/>
    </location>
</feature>
<feature type="region of interest" description="Disordered" evidence="9">
    <location>
        <begin position="3413"/>
        <end position="3436"/>
    </location>
</feature>
<feature type="region of interest" description="Disordered" evidence="9">
    <location>
        <begin position="5541"/>
        <end position="5568"/>
    </location>
</feature>
<feature type="compositionally biased region" description="Basic and acidic residues" evidence="9">
    <location>
        <begin position="1800"/>
        <end position="1817"/>
    </location>
</feature>
<dbReference type="Gene3D" id="1.20.5.1230">
    <property type="entry name" value="Apolipoprotein A-I"/>
    <property type="match status" value="1"/>
</dbReference>
<feature type="compositionally biased region" description="Basic and acidic residues" evidence="9">
    <location>
        <begin position="6024"/>
        <end position="6033"/>
    </location>
</feature>
<feature type="compositionally biased region" description="Basic and acidic residues" evidence="9">
    <location>
        <begin position="4835"/>
        <end position="4846"/>
    </location>
</feature>
<feature type="region of interest" description="Disordered" evidence="9">
    <location>
        <begin position="3503"/>
        <end position="3524"/>
    </location>
</feature>
<dbReference type="SMART" id="SM00218">
    <property type="entry name" value="ZU5"/>
    <property type="match status" value="1"/>
</dbReference>
<feature type="region of interest" description="Disordered" evidence="9">
    <location>
        <begin position="6124"/>
        <end position="6301"/>
    </location>
</feature>
<feature type="compositionally biased region" description="Basic and acidic residues" evidence="9">
    <location>
        <begin position="5972"/>
        <end position="5984"/>
    </location>
</feature>
<dbReference type="Proteomes" id="UP000829291">
    <property type="component" value="Chromosome 1"/>
</dbReference>
<feature type="compositionally biased region" description="Basic and acidic residues" evidence="9">
    <location>
        <begin position="5365"/>
        <end position="5384"/>
    </location>
</feature>
<reference evidence="14" key="1">
    <citation type="submission" date="2025-08" db="UniProtKB">
        <authorList>
            <consortium name="RefSeq"/>
        </authorList>
    </citation>
    <scope>IDENTIFICATION</scope>
    <source>
        <tissue evidence="14">Thorax and Abdomen</tissue>
    </source>
</reference>
<feature type="compositionally biased region" description="Polar residues" evidence="9">
    <location>
        <begin position="5916"/>
        <end position="5926"/>
    </location>
</feature>
<feature type="region of interest" description="Disordered" evidence="9">
    <location>
        <begin position="5950"/>
        <end position="6003"/>
    </location>
</feature>
<feature type="transmembrane region" description="Helical" evidence="10">
    <location>
        <begin position="6829"/>
        <end position="6847"/>
    </location>
</feature>
<feature type="compositionally biased region" description="Low complexity" evidence="9">
    <location>
        <begin position="6672"/>
        <end position="6686"/>
    </location>
</feature>
<feature type="region of interest" description="Disordered" evidence="9">
    <location>
        <begin position="2812"/>
        <end position="2831"/>
    </location>
</feature>
<proteinExistence type="predicted"/>
<keyword evidence="10" id="KW-0812">Transmembrane</keyword>
<evidence type="ECO:0000259" key="11">
    <source>
        <dbReference type="PROSITE" id="PS50017"/>
    </source>
</evidence>
<feature type="compositionally biased region" description="Basic and acidic residues" evidence="9">
    <location>
        <begin position="3511"/>
        <end position="3524"/>
    </location>
</feature>
<feature type="compositionally biased region" description="Basic and acidic residues" evidence="9">
    <location>
        <begin position="1521"/>
        <end position="1530"/>
    </location>
</feature>
<feature type="region of interest" description="Disordered" evidence="9">
    <location>
        <begin position="2256"/>
        <end position="2289"/>
    </location>
</feature>
<feature type="compositionally biased region" description="Basic and acidic residues" evidence="9">
    <location>
        <begin position="6184"/>
        <end position="6199"/>
    </location>
</feature>
<feature type="compositionally biased region" description="Basic and acidic residues" evidence="9">
    <location>
        <begin position="2450"/>
        <end position="2463"/>
    </location>
</feature>
<keyword evidence="7 10" id="KW-0472">Membrane</keyword>
<feature type="coiled-coil region" evidence="8">
    <location>
        <begin position="2626"/>
        <end position="2653"/>
    </location>
</feature>
<dbReference type="Gene3D" id="1.20.120.20">
    <property type="entry name" value="Apolipoprotein"/>
    <property type="match status" value="1"/>
</dbReference>
<dbReference type="Pfam" id="PF17809">
    <property type="entry name" value="UPA_2"/>
    <property type="match status" value="1"/>
</dbReference>
<feature type="region of interest" description="Disordered" evidence="9">
    <location>
        <begin position="2450"/>
        <end position="2469"/>
    </location>
</feature>
<gene>
    <name evidence="14" type="primary">LOC107220941</name>
</gene>
<evidence type="ECO:0000256" key="5">
    <source>
        <dbReference type="ARBA" id="ARBA00022737"/>
    </source>
</evidence>
<feature type="region of interest" description="Disordered" evidence="9">
    <location>
        <begin position="2190"/>
        <end position="2214"/>
    </location>
</feature>
<dbReference type="PANTHER" id="PTHR24123">
    <property type="entry name" value="ANKYRIN REPEAT-CONTAINING"/>
    <property type="match status" value="1"/>
</dbReference>
<dbReference type="Gene3D" id="2.60.40.2660">
    <property type="match status" value="1"/>
</dbReference>
<keyword evidence="4" id="KW-0597">Phosphoprotein</keyword>
<feature type="compositionally biased region" description="Basic and acidic residues" evidence="9">
    <location>
        <begin position="1860"/>
        <end position="1879"/>
    </location>
</feature>
<keyword evidence="6" id="KW-0040">ANK repeat</keyword>
<feature type="compositionally biased region" description="Basic and acidic residues" evidence="9">
    <location>
        <begin position="5896"/>
        <end position="5915"/>
    </location>
</feature>
<feature type="compositionally biased region" description="Basic and acidic residues" evidence="9">
    <location>
        <begin position="5684"/>
        <end position="5696"/>
    </location>
</feature>
<evidence type="ECO:0000256" key="8">
    <source>
        <dbReference type="SAM" id="Coils"/>
    </source>
</evidence>
<feature type="compositionally biased region" description="Polar residues" evidence="9">
    <location>
        <begin position="798"/>
        <end position="810"/>
    </location>
</feature>
<dbReference type="PROSITE" id="PS51145">
    <property type="entry name" value="ZU5"/>
    <property type="match status" value="2"/>
</dbReference>
<feature type="compositionally biased region" description="Low complexity" evidence="9">
    <location>
        <begin position="6131"/>
        <end position="6146"/>
    </location>
</feature>
<feature type="region of interest" description="Disordered" evidence="9">
    <location>
        <begin position="2537"/>
        <end position="2557"/>
    </location>
</feature>
<feature type="region of interest" description="Disordered" evidence="9">
    <location>
        <begin position="1245"/>
        <end position="1319"/>
    </location>
</feature>
<feature type="region of interest" description="Disordered" evidence="9">
    <location>
        <begin position="3558"/>
        <end position="3579"/>
    </location>
</feature>
<feature type="compositionally biased region" description="Basic and acidic residues" evidence="9">
    <location>
        <begin position="5726"/>
        <end position="5738"/>
    </location>
</feature>
<dbReference type="InterPro" id="IPR040745">
    <property type="entry name" value="Ankyrin_UPA"/>
</dbReference>
<dbReference type="PANTHER" id="PTHR24123:SF141">
    <property type="entry name" value="ANKYRIN 2, ISOFORM U"/>
    <property type="match status" value="1"/>
</dbReference>
<keyword evidence="3" id="KW-0963">Cytoplasm</keyword>
<feature type="compositionally biased region" description="Basic and acidic residues" evidence="9">
    <location>
        <begin position="6159"/>
        <end position="6173"/>
    </location>
</feature>
<feature type="region of interest" description="Disordered" evidence="9">
    <location>
        <begin position="2994"/>
        <end position="3024"/>
    </location>
</feature>
<feature type="coiled-coil region" evidence="8">
    <location>
        <begin position="3177"/>
        <end position="3204"/>
    </location>
</feature>
<feature type="region of interest" description="Disordered" evidence="9">
    <location>
        <begin position="5264"/>
        <end position="5291"/>
    </location>
</feature>
<keyword evidence="5" id="KW-0677">Repeat</keyword>
<feature type="compositionally biased region" description="Polar residues" evidence="9">
    <location>
        <begin position="6228"/>
        <end position="6238"/>
    </location>
</feature>
<feature type="region of interest" description="Disordered" evidence="9">
    <location>
        <begin position="5864"/>
        <end position="5927"/>
    </location>
</feature>
<feature type="compositionally biased region" description="Basic and acidic residues" evidence="9">
    <location>
        <begin position="2548"/>
        <end position="2557"/>
    </location>
</feature>
<feature type="compositionally biased region" description="Basic and acidic residues" evidence="9">
    <location>
        <begin position="3084"/>
        <end position="3094"/>
    </location>
</feature>
<dbReference type="SUPFAM" id="SSF47986">
    <property type="entry name" value="DEATH domain"/>
    <property type="match status" value="1"/>
</dbReference>
<feature type="compositionally biased region" description="Basic and acidic residues" evidence="9">
    <location>
        <begin position="3415"/>
        <end position="3433"/>
    </location>
</feature>
<protein>
    <submittedName>
        <fullName evidence="14">Microtubule-associated protein futsch isoform X15</fullName>
    </submittedName>
</protein>
<feature type="region of interest" description="Disordered" evidence="9">
    <location>
        <begin position="1786"/>
        <end position="1817"/>
    </location>
</feature>
<feature type="compositionally biased region" description="Polar residues" evidence="9">
    <location>
        <begin position="2040"/>
        <end position="2064"/>
    </location>
</feature>
<feature type="compositionally biased region" description="Basic and acidic residues" evidence="9">
    <location>
        <begin position="3558"/>
        <end position="3567"/>
    </location>
</feature>
<feature type="compositionally biased region" description="Basic and acidic residues" evidence="9">
    <location>
        <begin position="6100"/>
        <end position="6112"/>
    </location>
</feature>